<dbReference type="EMBL" id="JAFCMP010000224">
    <property type="protein sequence ID" value="KAG5182686.1"/>
    <property type="molecule type" value="Genomic_DNA"/>
</dbReference>
<feature type="compositionally biased region" description="Low complexity" evidence="1">
    <location>
        <begin position="108"/>
        <end position="123"/>
    </location>
</feature>
<dbReference type="OrthoDB" id="438641at2759"/>
<evidence type="ECO:0000313" key="3">
    <source>
        <dbReference type="Proteomes" id="UP000664859"/>
    </source>
</evidence>
<evidence type="ECO:0000313" key="2">
    <source>
        <dbReference type="EMBL" id="KAG5182686.1"/>
    </source>
</evidence>
<evidence type="ECO:0000256" key="1">
    <source>
        <dbReference type="SAM" id="MobiDB-lite"/>
    </source>
</evidence>
<dbReference type="Proteomes" id="UP000664859">
    <property type="component" value="Unassembled WGS sequence"/>
</dbReference>
<proteinExistence type="predicted"/>
<name>A0A835YWB8_9STRA</name>
<reference evidence="2" key="1">
    <citation type="submission" date="2021-02" db="EMBL/GenBank/DDBJ databases">
        <title>First Annotated Genome of the Yellow-green Alga Tribonema minus.</title>
        <authorList>
            <person name="Mahan K.M."/>
        </authorList>
    </citation>
    <scope>NUCLEOTIDE SEQUENCE</scope>
    <source>
        <strain evidence="2">UTEX B ZZ1240</strain>
    </source>
</reference>
<dbReference type="AlphaFoldDB" id="A0A835YWB8"/>
<feature type="compositionally biased region" description="Polar residues" evidence="1">
    <location>
        <begin position="124"/>
        <end position="141"/>
    </location>
</feature>
<feature type="region of interest" description="Disordered" evidence="1">
    <location>
        <begin position="61"/>
        <end position="84"/>
    </location>
</feature>
<gene>
    <name evidence="2" type="ORF">JKP88DRAFT_348688</name>
</gene>
<feature type="compositionally biased region" description="Gly residues" evidence="1">
    <location>
        <begin position="263"/>
        <end position="272"/>
    </location>
</feature>
<protein>
    <submittedName>
        <fullName evidence="2">Uncharacterized protein</fullName>
    </submittedName>
</protein>
<keyword evidence="3" id="KW-1185">Reference proteome</keyword>
<feature type="compositionally biased region" description="Polar residues" evidence="1">
    <location>
        <begin position="62"/>
        <end position="71"/>
    </location>
</feature>
<comment type="caution">
    <text evidence="2">The sequence shown here is derived from an EMBL/GenBank/DDBJ whole genome shotgun (WGS) entry which is preliminary data.</text>
</comment>
<feature type="region of interest" description="Disordered" evidence="1">
    <location>
        <begin position="108"/>
        <end position="274"/>
    </location>
</feature>
<feature type="compositionally biased region" description="Low complexity" evidence="1">
    <location>
        <begin position="216"/>
        <end position="245"/>
    </location>
</feature>
<sequence length="298" mass="31041">MATEKIVPSEVDLLLALKIIRAENPDYGTVRLAREIAEQRSEWAVSDARLRKVLKKHDMIITPSTSPQPSKRASRIDGGSIGENPWSAETLTKLLLDKVPEAAAVPENVPEAGPEAVEPSVVESTQEQQEVAPELNSSMTQPAAVDAPTEIEVTAEPAPVEPQSAPEDSVTAAPEPAAVEAVAAERSRSPSVTMKVFSPSRAVPPPPLDVAEADMSKPAAADAADTPRPVTAANTPAAATAPAAAPEEDEAKSILEGADALRGKGGLPGKGGMMLAAVPPARQRRREGAVCEINCTVS</sequence>
<feature type="compositionally biased region" description="Low complexity" evidence="1">
    <location>
        <begin position="172"/>
        <end position="182"/>
    </location>
</feature>
<organism evidence="2 3">
    <name type="scientific">Tribonema minus</name>
    <dbReference type="NCBI Taxonomy" id="303371"/>
    <lineage>
        <taxon>Eukaryota</taxon>
        <taxon>Sar</taxon>
        <taxon>Stramenopiles</taxon>
        <taxon>Ochrophyta</taxon>
        <taxon>PX clade</taxon>
        <taxon>Xanthophyceae</taxon>
        <taxon>Tribonematales</taxon>
        <taxon>Tribonemataceae</taxon>
        <taxon>Tribonema</taxon>
    </lineage>
</organism>
<accession>A0A835YWB8</accession>